<evidence type="ECO:0000256" key="1">
    <source>
        <dbReference type="ARBA" id="ARBA00004141"/>
    </source>
</evidence>
<evidence type="ECO:0008006" key="7">
    <source>
        <dbReference type="Google" id="ProtNLM"/>
    </source>
</evidence>
<organism evidence="5 6">
    <name type="scientific">Drechslerella stenobrocha 248</name>
    <dbReference type="NCBI Taxonomy" id="1043628"/>
    <lineage>
        <taxon>Eukaryota</taxon>
        <taxon>Fungi</taxon>
        <taxon>Dikarya</taxon>
        <taxon>Ascomycota</taxon>
        <taxon>Pezizomycotina</taxon>
        <taxon>Orbiliomycetes</taxon>
        <taxon>Orbiliales</taxon>
        <taxon>Orbiliaceae</taxon>
        <taxon>Drechslerella</taxon>
    </lineage>
</organism>
<feature type="region of interest" description="Disordered" evidence="3">
    <location>
        <begin position="1"/>
        <end position="55"/>
    </location>
</feature>
<sequence>MEAKADSKQPTASERGGAIGKTDEKQLEAGVYPSTASEHSKEGGPASKETIASAGDGPGSVEAALDVADESAPPDGGYGWVCVISAMFINACTWGINSSYGVFLSYYLTHMPPLFPEATPLDYAFIGGVTAGCVMLVSPLANLLTRRFSSRVAMLLGCALQFASLIGASFSYRVWHLYLSQGVLYGLGMGFIFAASVGIIPQWFQKRRSVANGISAAGGGIGGLAFSLGSDVMLRRLGLAWTFRITGIVALVVNITCSLLLRDRNKKINPDIKMFELGLLKRIEFLYIIAWGGFSMLGYLVILFSLPNYGISVGLTMQQGSIMGAALNLGMAIGRPFVGFYSDVWGRINVAGALTFACSLTVFIIWINSSSFGALIFFGIINGAICGTFWTTVAPVAAEVVTLKELPSALNIIWLSLICPLTFSEVIGLALRQTYWDVESNTERSSYLHPQVFAGLMYLVAALSMLLLREWKIRDEDEKAGETGPEAKFGKGKKKWVRWARV</sequence>
<evidence type="ECO:0000256" key="3">
    <source>
        <dbReference type="SAM" id="MobiDB-lite"/>
    </source>
</evidence>
<dbReference type="AlphaFoldDB" id="W7HW97"/>
<dbReference type="OrthoDB" id="2213137at2759"/>
<dbReference type="InterPro" id="IPR011701">
    <property type="entry name" value="MFS"/>
</dbReference>
<feature type="transmembrane region" description="Helical" evidence="4">
    <location>
        <begin position="322"/>
        <end position="341"/>
    </location>
</feature>
<feature type="transmembrane region" description="Helical" evidence="4">
    <location>
        <begin position="348"/>
        <end position="367"/>
    </location>
</feature>
<dbReference type="SUPFAM" id="SSF103473">
    <property type="entry name" value="MFS general substrate transporter"/>
    <property type="match status" value="1"/>
</dbReference>
<dbReference type="HOGENOM" id="CLU_001265_1_2_1"/>
<accession>W7HW97</accession>
<dbReference type="Proteomes" id="UP000024837">
    <property type="component" value="Unassembled WGS sequence"/>
</dbReference>
<gene>
    <name evidence="5" type="ORF">DRE_01173</name>
</gene>
<feature type="transmembrane region" description="Helical" evidence="4">
    <location>
        <begin position="123"/>
        <end position="145"/>
    </location>
</feature>
<feature type="transmembrane region" description="Helical" evidence="4">
    <location>
        <begin position="409"/>
        <end position="431"/>
    </location>
</feature>
<feature type="transmembrane region" description="Helical" evidence="4">
    <location>
        <begin position="241"/>
        <end position="262"/>
    </location>
</feature>
<proteinExistence type="inferred from homology"/>
<reference evidence="5 6" key="1">
    <citation type="submission" date="2013-05" db="EMBL/GenBank/DDBJ databases">
        <title>Drechslerella stenobrocha genome reveals carnivorous origination and mechanical trapping mechanism of predatory fungi.</title>
        <authorList>
            <person name="Liu X."/>
            <person name="Zhang W."/>
            <person name="Liu K."/>
        </authorList>
    </citation>
    <scope>NUCLEOTIDE SEQUENCE [LARGE SCALE GENOMIC DNA]</scope>
    <source>
        <strain evidence="5 6">248</strain>
    </source>
</reference>
<dbReference type="GO" id="GO:0016020">
    <property type="term" value="C:membrane"/>
    <property type="evidence" value="ECO:0007669"/>
    <property type="project" value="UniProtKB-SubCell"/>
</dbReference>
<dbReference type="PANTHER" id="PTHR11360">
    <property type="entry name" value="MONOCARBOXYLATE TRANSPORTER"/>
    <property type="match status" value="1"/>
</dbReference>
<feature type="transmembrane region" description="Helical" evidence="4">
    <location>
        <begin position="210"/>
        <end position="229"/>
    </location>
</feature>
<feature type="transmembrane region" description="Helical" evidence="4">
    <location>
        <begin position="373"/>
        <end position="397"/>
    </location>
</feature>
<feature type="transmembrane region" description="Helical" evidence="4">
    <location>
        <begin position="152"/>
        <end position="172"/>
    </location>
</feature>
<feature type="transmembrane region" description="Helical" evidence="4">
    <location>
        <begin position="184"/>
        <end position="203"/>
    </location>
</feature>
<keyword evidence="4" id="KW-0472">Membrane</keyword>
<keyword evidence="4" id="KW-1133">Transmembrane helix</keyword>
<dbReference type="InterPro" id="IPR036259">
    <property type="entry name" value="MFS_trans_sf"/>
</dbReference>
<keyword evidence="4" id="KW-0812">Transmembrane</keyword>
<dbReference type="GO" id="GO:0022857">
    <property type="term" value="F:transmembrane transporter activity"/>
    <property type="evidence" value="ECO:0007669"/>
    <property type="project" value="InterPro"/>
</dbReference>
<feature type="transmembrane region" description="Helical" evidence="4">
    <location>
        <begin position="451"/>
        <end position="468"/>
    </location>
</feature>
<evidence type="ECO:0000313" key="5">
    <source>
        <dbReference type="EMBL" id="EWC44347.1"/>
    </source>
</evidence>
<dbReference type="Gene3D" id="1.20.1250.20">
    <property type="entry name" value="MFS general substrate transporter like domains"/>
    <property type="match status" value="2"/>
</dbReference>
<keyword evidence="6" id="KW-1185">Reference proteome</keyword>
<evidence type="ECO:0000313" key="6">
    <source>
        <dbReference type="Proteomes" id="UP000024837"/>
    </source>
</evidence>
<feature type="transmembrane region" description="Helical" evidence="4">
    <location>
        <begin position="78"/>
        <end position="103"/>
    </location>
</feature>
<dbReference type="EMBL" id="KI966443">
    <property type="protein sequence ID" value="EWC44347.1"/>
    <property type="molecule type" value="Genomic_DNA"/>
</dbReference>
<comment type="subcellular location">
    <subcellularLocation>
        <location evidence="1">Membrane</location>
        <topology evidence="1">Multi-pass membrane protein</topology>
    </subcellularLocation>
</comment>
<dbReference type="Pfam" id="PF07690">
    <property type="entry name" value="MFS_1"/>
    <property type="match status" value="1"/>
</dbReference>
<comment type="similarity">
    <text evidence="2">Belongs to the major facilitator superfamily. Monocarboxylate porter (TC 2.A.1.13) family.</text>
</comment>
<dbReference type="PANTHER" id="PTHR11360:SF315">
    <property type="entry name" value="TRANSPORTER MCH2-RELATED"/>
    <property type="match status" value="1"/>
</dbReference>
<dbReference type="InterPro" id="IPR050327">
    <property type="entry name" value="Proton-linked_MCT"/>
</dbReference>
<evidence type="ECO:0000256" key="2">
    <source>
        <dbReference type="ARBA" id="ARBA00006727"/>
    </source>
</evidence>
<protein>
    <recommendedName>
        <fullName evidence="7">Major facilitator superfamily (MFS) profile domain-containing protein</fullName>
    </recommendedName>
</protein>
<name>W7HW97_9PEZI</name>
<feature type="transmembrane region" description="Helical" evidence="4">
    <location>
        <begin position="283"/>
        <end position="302"/>
    </location>
</feature>
<evidence type="ECO:0000256" key="4">
    <source>
        <dbReference type="SAM" id="Phobius"/>
    </source>
</evidence>